<dbReference type="RefSeq" id="WP_190615781.1">
    <property type="nucleotide sequence ID" value="NZ_AP018712.1"/>
</dbReference>
<dbReference type="GO" id="GO:0005829">
    <property type="term" value="C:cytosol"/>
    <property type="evidence" value="ECO:0007669"/>
    <property type="project" value="TreeGrafter"/>
</dbReference>
<reference evidence="1 2" key="1">
    <citation type="submission" date="2018-06" db="EMBL/GenBank/DDBJ databases">
        <title>Genome sequencing of Oceanotoga sp. sy52.</title>
        <authorList>
            <person name="Mori K."/>
        </authorList>
    </citation>
    <scope>NUCLEOTIDE SEQUENCE [LARGE SCALE GENOMIC DNA]</scope>
    <source>
        <strain evidence="2">sy52</strain>
    </source>
</reference>
<dbReference type="KEGG" id="ocy:OSSY52_08520"/>
<name>A0A7G1G303_9BACT</name>
<dbReference type="SUPFAM" id="SSF56784">
    <property type="entry name" value="HAD-like"/>
    <property type="match status" value="1"/>
</dbReference>
<dbReference type="AlphaFoldDB" id="A0A7G1G303"/>
<dbReference type="PANTHER" id="PTHR43434:SF25">
    <property type="entry name" value="PHOSPHOGLYCOLATE PHOSPHATASE"/>
    <property type="match status" value="1"/>
</dbReference>
<organism evidence="1 2">
    <name type="scientific">Tepiditoga spiralis</name>
    <dbReference type="NCBI Taxonomy" id="2108365"/>
    <lineage>
        <taxon>Bacteria</taxon>
        <taxon>Thermotogati</taxon>
        <taxon>Thermotogota</taxon>
        <taxon>Thermotogae</taxon>
        <taxon>Petrotogales</taxon>
        <taxon>Petrotogaceae</taxon>
        <taxon>Tepiditoga</taxon>
    </lineage>
</organism>
<evidence type="ECO:0000313" key="1">
    <source>
        <dbReference type="EMBL" id="BBE30711.1"/>
    </source>
</evidence>
<dbReference type="InterPro" id="IPR050155">
    <property type="entry name" value="HAD-like_hydrolase_sf"/>
</dbReference>
<dbReference type="Pfam" id="PF13419">
    <property type="entry name" value="HAD_2"/>
    <property type="match status" value="1"/>
</dbReference>
<dbReference type="SFLD" id="SFLDG01129">
    <property type="entry name" value="C1.5:_HAD__Beta-PGM__Phosphata"/>
    <property type="match status" value="1"/>
</dbReference>
<dbReference type="InterPro" id="IPR023198">
    <property type="entry name" value="PGP-like_dom2"/>
</dbReference>
<dbReference type="InterPro" id="IPR036412">
    <property type="entry name" value="HAD-like_sf"/>
</dbReference>
<dbReference type="Proteomes" id="UP000516361">
    <property type="component" value="Chromosome"/>
</dbReference>
<dbReference type="InterPro" id="IPR006439">
    <property type="entry name" value="HAD-SF_hydro_IA"/>
</dbReference>
<dbReference type="GO" id="GO:0006281">
    <property type="term" value="P:DNA repair"/>
    <property type="evidence" value="ECO:0007669"/>
    <property type="project" value="TreeGrafter"/>
</dbReference>
<keyword evidence="2" id="KW-1185">Reference proteome</keyword>
<dbReference type="PANTHER" id="PTHR43434">
    <property type="entry name" value="PHOSPHOGLYCOLATE PHOSPHATASE"/>
    <property type="match status" value="1"/>
</dbReference>
<dbReference type="InterPro" id="IPR023214">
    <property type="entry name" value="HAD_sf"/>
</dbReference>
<accession>A0A7G1G303</accession>
<dbReference type="InParanoid" id="A0A7G1G303"/>
<evidence type="ECO:0000313" key="2">
    <source>
        <dbReference type="Proteomes" id="UP000516361"/>
    </source>
</evidence>
<sequence>MKYKGFIWDLGGTLFDTYPGMVFAFKKALLDYNIAEKDINILEKIRISKKTGIEYFKKKYNLKNEFIKNVELYEKKINLKDRPPFPYIIEVLKYINENGGKNFIFTHRNKESVFQLLNFYDLKKYFFEIKSIEDGLKRKPNKEGYEYFKKKYNLKWIAIGDREIDIQAGINCKIDTVYFNIFGEKNILAKYSIKHFKEFYRILNDL</sequence>
<dbReference type="NCBIfam" id="TIGR01549">
    <property type="entry name" value="HAD-SF-IA-v1"/>
    <property type="match status" value="1"/>
</dbReference>
<dbReference type="SFLD" id="SFLDS00003">
    <property type="entry name" value="Haloacid_Dehalogenase"/>
    <property type="match status" value="1"/>
</dbReference>
<dbReference type="Gene3D" id="3.40.50.1000">
    <property type="entry name" value="HAD superfamily/HAD-like"/>
    <property type="match status" value="1"/>
</dbReference>
<dbReference type="EMBL" id="AP018712">
    <property type="protein sequence ID" value="BBE30711.1"/>
    <property type="molecule type" value="Genomic_DNA"/>
</dbReference>
<gene>
    <name evidence="1" type="ORF">OSSY52_08520</name>
</gene>
<protein>
    <submittedName>
        <fullName evidence="1">Phosphoglycolate phosphatase</fullName>
    </submittedName>
</protein>
<dbReference type="GO" id="GO:0008967">
    <property type="term" value="F:phosphoglycolate phosphatase activity"/>
    <property type="evidence" value="ECO:0007669"/>
    <property type="project" value="TreeGrafter"/>
</dbReference>
<proteinExistence type="predicted"/>
<dbReference type="InterPro" id="IPR041492">
    <property type="entry name" value="HAD_2"/>
</dbReference>
<dbReference type="Gene3D" id="1.10.150.240">
    <property type="entry name" value="Putative phosphatase, domain 2"/>
    <property type="match status" value="1"/>
</dbReference>